<keyword evidence="2" id="KW-0812">Transmembrane</keyword>
<feature type="transmembrane region" description="Helical" evidence="2">
    <location>
        <begin position="63"/>
        <end position="85"/>
    </location>
</feature>
<comment type="caution">
    <text evidence="3">The sequence shown here is derived from an EMBL/GenBank/DDBJ whole genome shotgun (WGS) entry which is preliminary data.</text>
</comment>
<dbReference type="EMBL" id="JBEPLV010000006">
    <property type="protein sequence ID" value="MET3548197.1"/>
    <property type="molecule type" value="Genomic_DNA"/>
</dbReference>
<keyword evidence="2" id="KW-1133">Transmembrane helix</keyword>
<evidence type="ECO:0000313" key="3">
    <source>
        <dbReference type="EMBL" id="MET3548197.1"/>
    </source>
</evidence>
<keyword evidence="4" id="KW-1185">Reference proteome</keyword>
<evidence type="ECO:0000256" key="2">
    <source>
        <dbReference type="SAM" id="Phobius"/>
    </source>
</evidence>
<evidence type="ECO:0008006" key="5">
    <source>
        <dbReference type="Google" id="ProtNLM"/>
    </source>
</evidence>
<feature type="compositionally biased region" description="Polar residues" evidence="1">
    <location>
        <begin position="166"/>
        <end position="183"/>
    </location>
</feature>
<dbReference type="InterPro" id="IPR019277">
    <property type="entry name" value="DUF2304"/>
</dbReference>
<proteinExistence type="predicted"/>
<feature type="transmembrane region" description="Helical" evidence="2">
    <location>
        <begin position="6"/>
        <end position="24"/>
    </location>
</feature>
<protein>
    <recommendedName>
        <fullName evidence="5">DUF2304 domain-containing protein</fullName>
    </recommendedName>
</protein>
<feature type="compositionally biased region" description="Basic and acidic residues" evidence="1">
    <location>
        <begin position="155"/>
        <end position="165"/>
    </location>
</feature>
<keyword evidence="2" id="KW-0472">Membrane</keyword>
<dbReference type="RefSeq" id="WP_354500471.1">
    <property type="nucleotide sequence ID" value="NZ_JBEPLV010000006.1"/>
</dbReference>
<sequence length="222" mass="24470">MNLNVYIISFCISLAFAGTILYLIRKRRLREQYALLWLLMSVIMMALSLFPSLLDEVAQRIRIYYAPSLLYLLSVVAVLFILLHLTMAVSTLTHRVILLTQTLGLQEQRIQKLEAQAEEGSEGSMGLAVGPAFGSRPGQTSDPHFGQSSGPHFEQTTRPHPEQSSRPHSQQPPEAHTLQQSGMPSGEFSGPHSVEPCQRVSAAASSEEQIVVPSSSSTEVNR</sequence>
<reference evidence="3 4" key="1">
    <citation type="submission" date="2024-06" db="EMBL/GenBank/DDBJ databases">
        <title>Genomic Encyclopedia of Type Strains, Phase IV (KMG-IV): sequencing the most valuable type-strain genomes for metagenomic binning, comparative biology and taxonomic classification.</title>
        <authorList>
            <person name="Goeker M."/>
        </authorList>
    </citation>
    <scope>NUCLEOTIDE SEQUENCE [LARGE SCALE GENOMIC DNA]</scope>
    <source>
        <strain evidence="3 4">DSM 17253</strain>
    </source>
</reference>
<name>A0ABV2F8X4_9BACL</name>
<organism evidence="3 4">
    <name type="scientific">Paenibacillus favisporus</name>
    <dbReference type="NCBI Taxonomy" id="221028"/>
    <lineage>
        <taxon>Bacteria</taxon>
        <taxon>Bacillati</taxon>
        <taxon>Bacillota</taxon>
        <taxon>Bacilli</taxon>
        <taxon>Bacillales</taxon>
        <taxon>Paenibacillaceae</taxon>
        <taxon>Paenibacillus</taxon>
    </lineage>
</organism>
<accession>A0ABV2F8X4</accession>
<feature type="transmembrane region" description="Helical" evidence="2">
    <location>
        <begin position="33"/>
        <end position="51"/>
    </location>
</feature>
<feature type="region of interest" description="Disordered" evidence="1">
    <location>
        <begin position="114"/>
        <end position="222"/>
    </location>
</feature>
<dbReference type="Pfam" id="PF10066">
    <property type="entry name" value="DUF2304"/>
    <property type="match status" value="1"/>
</dbReference>
<dbReference type="Proteomes" id="UP001549098">
    <property type="component" value="Unassembled WGS sequence"/>
</dbReference>
<feature type="compositionally biased region" description="Polar residues" evidence="1">
    <location>
        <begin position="203"/>
        <end position="222"/>
    </location>
</feature>
<evidence type="ECO:0000313" key="4">
    <source>
        <dbReference type="Proteomes" id="UP001549098"/>
    </source>
</evidence>
<feature type="compositionally biased region" description="Polar residues" evidence="1">
    <location>
        <begin position="137"/>
        <end position="154"/>
    </location>
</feature>
<evidence type="ECO:0000256" key="1">
    <source>
        <dbReference type="SAM" id="MobiDB-lite"/>
    </source>
</evidence>
<gene>
    <name evidence="3" type="ORF">ABID47_004827</name>
</gene>